<dbReference type="GO" id="GO:0003729">
    <property type="term" value="F:mRNA binding"/>
    <property type="evidence" value="ECO:0007669"/>
    <property type="project" value="TreeGrafter"/>
</dbReference>
<dbReference type="Gene3D" id="3.90.1180.10">
    <property type="entry name" value="Ribosomal protein L13"/>
    <property type="match status" value="1"/>
</dbReference>
<dbReference type="GO" id="GO:0022625">
    <property type="term" value="C:cytosolic large ribosomal subunit"/>
    <property type="evidence" value="ECO:0007669"/>
    <property type="project" value="TreeGrafter"/>
</dbReference>
<protein>
    <recommendedName>
        <fullName evidence="4">50S ribosomal protein L13</fullName>
    </recommendedName>
</protein>
<dbReference type="SUPFAM" id="SSF52161">
    <property type="entry name" value="Ribosomal protein L13"/>
    <property type="match status" value="1"/>
</dbReference>
<evidence type="ECO:0000256" key="4">
    <source>
        <dbReference type="ARBA" id="ARBA00035499"/>
    </source>
</evidence>
<gene>
    <name evidence="5" type="ORF">SSCH_740047</name>
</gene>
<evidence type="ECO:0000313" key="6">
    <source>
        <dbReference type="Proteomes" id="UP000046155"/>
    </source>
</evidence>
<proteinExistence type="inferred from homology"/>
<dbReference type="InterPro" id="IPR036899">
    <property type="entry name" value="Ribosomal_uL13_sf"/>
</dbReference>
<dbReference type="GO" id="GO:0003735">
    <property type="term" value="F:structural constituent of ribosome"/>
    <property type="evidence" value="ECO:0007669"/>
    <property type="project" value="InterPro"/>
</dbReference>
<dbReference type="PANTHER" id="PTHR11545:SF2">
    <property type="entry name" value="LARGE RIBOSOMAL SUBUNIT PROTEIN UL13M"/>
    <property type="match status" value="1"/>
</dbReference>
<dbReference type="GO" id="GO:0006412">
    <property type="term" value="P:translation"/>
    <property type="evidence" value="ECO:0007669"/>
    <property type="project" value="InterPro"/>
</dbReference>
<keyword evidence="6" id="KW-1185">Reference proteome</keyword>
<dbReference type="NCBIfam" id="TIGR01066">
    <property type="entry name" value="rplM_bact"/>
    <property type="match status" value="1"/>
</dbReference>
<dbReference type="InterPro" id="IPR005823">
    <property type="entry name" value="Ribosomal_uL13_bac-type"/>
</dbReference>
<dbReference type="AlphaFoldDB" id="A0A0B7MR73"/>
<reference evidence="6" key="1">
    <citation type="submission" date="2015-01" db="EMBL/GenBank/DDBJ databases">
        <authorList>
            <person name="Manzoor Shahid"/>
            <person name="Zubair Saima"/>
        </authorList>
    </citation>
    <scope>NUCLEOTIDE SEQUENCE [LARGE SCALE GENOMIC DNA]</scope>
    <source>
        <strain evidence="6">Sp3</strain>
    </source>
</reference>
<evidence type="ECO:0000256" key="1">
    <source>
        <dbReference type="ARBA" id="ARBA00006227"/>
    </source>
</evidence>
<sequence length="91" mass="10518">MRTYMAKPDEVQRKWYLIDAEDKTLGRLATEVARILRGKHKPTFTPHIDTGDHVIVVNAEKVKVTGNKFKDKQYYRHTGYPGGLKVINLLH</sequence>
<dbReference type="InterPro" id="IPR005822">
    <property type="entry name" value="Ribosomal_uL13"/>
</dbReference>
<dbReference type="Pfam" id="PF00572">
    <property type="entry name" value="Ribosomal_L13"/>
    <property type="match status" value="1"/>
</dbReference>
<name>A0A0B7MR73_9FIRM</name>
<dbReference type="CDD" id="cd00392">
    <property type="entry name" value="Ribosomal_L13"/>
    <property type="match status" value="1"/>
</dbReference>
<dbReference type="GO" id="GO:0017148">
    <property type="term" value="P:negative regulation of translation"/>
    <property type="evidence" value="ECO:0007669"/>
    <property type="project" value="TreeGrafter"/>
</dbReference>
<dbReference type="EMBL" id="CDRZ01000274">
    <property type="protein sequence ID" value="CEO90177.1"/>
    <property type="molecule type" value="Genomic_DNA"/>
</dbReference>
<accession>A0A0B7MR73</accession>
<evidence type="ECO:0000313" key="5">
    <source>
        <dbReference type="EMBL" id="CEO90177.1"/>
    </source>
</evidence>
<dbReference type="PIRSF" id="PIRSF002181">
    <property type="entry name" value="Ribosomal_L13"/>
    <property type="match status" value="1"/>
</dbReference>
<evidence type="ECO:0000256" key="2">
    <source>
        <dbReference type="ARBA" id="ARBA00022980"/>
    </source>
</evidence>
<keyword evidence="3" id="KW-0687">Ribonucleoprotein</keyword>
<dbReference type="PANTHER" id="PTHR11545">
    <property type="entry name" value="RIBOSOMAL PROTEIN L13"/>
    <property type="match status" value="1"/>
</dbReference>
<comment type="similarity">
    <text evidence="1">Belongs to the universal ribosomal protein uL13 family.</text>
</comment>
<keyword evidence="2 5" id="KW-0689">Ribosomal protein</keyword>
<dbReference type="Proteomes" id="UP000046155">
    <property type="component" value="Unassembled WGS sequence"/>
</dbReference>
<evidence type="ECO:0000256" key="3">
    <source>
        <dbReference type="ARBA" id="ARBA00023274"/>
    </source>
</evidence>
<organism evidence="5 6">
    <name type="scientific">Syntrophaceticus schinkii</name>
    <dbReference type="NCBI Taxonomy" id="499207"/>
    <lineage>
        <taxon>Bacteria</taxon>
        <taxon>Bacillati</taxon>
        <taxon>Bacillota</taxon>
        <taxon>Clostridia</taxon>
        <taxon>Thermoanaerobacterales</taxon>
        <taxon>Thermoanaerobacterales Family III. Incertae Sedis</taxon>
        <taxon>Syntrophaceticus</taxon>
    </lineage>
</organism>